<dbReference type="RefSeq" id="WP_163252572.1">
    <property type="nucleotide sequence ID" value="NZ_JAAIUV010000030.1"/>
</dbReference>
<keyword evidence="1" id="KW-0812">Transmembrane</keyword>
<keyword evidence="1" id="KW-0472">Membrane</keyword>
<evidence type="ECO:0000313" key="3">
    <source>
        <dbReference type="Proteomes" id="UP000481621"/>
    </source>
</evidence>
<feature type="transmembrane region" description="Helical" evidence="1">
    <location>
        <begin position="84"/>
        <end position="102"/>
    </location>
</feature>
<comment type="caution">
    <text evidence="2">The sequence shown here is derived from an EMBL/GenBank/DDBJ whole genome shotgun (WGS) entry which is preliminary data.</text>
</comment>
<keyword evidence="3" id="KW-1185">Reference proteome</keyword>
<keyword evidence="1" id="KW-1133">Transmembrane helix</keyword>
<feature type="transmembrane region" description="Helical" evidence="1">
    <location>
        <begin position="51"/>
        <end position="72"/>
    </location>
</feature>
<dbReference type="EMBL" id="JAAIUV010000030">
    <property type="protein sequence ID" value="NEX80106.1"/>
    <property type="molecule type" value="Genomic_DNA"/>
</dbReference>
<dbReference type="AlphaFoldDB" id="A0A6B3TUS8"/>
<feature type="transmembrane region" description="Helical" evidence="1">
    <location>
        <begin position="155"/>
        <end position="175"/>
    </location>
</feature>
<protein>
    <submittedName>
        <fullName evidence="2">Uncharacterized protein</fullName>
    </submittedName>
</protein>
<evidence type="ECO:0000313" key="2">
    <source>
        <dbReference type="EMBL" id="NEX80106.1"/>
    </source>
</evidence>
<feature type="transmembrane region" description="Helical" evidence="1">
    <location>
        <begin position="114"/>
        <end position="135"/>
    </location>
</feature>
<dbReference type="Proteomes" id="UP000481621">
    <property type="component" value="Unassembled WGS sequence"/>
</dbReference>
<feature type="transmembrane region" description="Helical" evidence="1">
    <location>
        <begin position="224"/>
        <end position="245"/>
    </location>
</feature>
<gene>
    <name evidence="2" type="ORF">G4Z05_14710</name>
</gene>
<feature type="transmembrane region" description="Helical" evidence="1">
    <location>
        <begin position="187"/>
        <end position="209"/>
    </location>
</feature>
<evidence type="ECO:0000256" key="1">
    <source>
        <dbReference type="SAM" id="Phobius"/>
    </source>
</evidence>
<accession>A0A6B3TUS8</accession>
<name>A0A6B3TUS8_9BACI</name>
<organism evidence="2 3">
    <name type="scientific">Neobacillus thermocopriae</name>
    <dbReference type="NCBI Taxonomy" id="1215031"/>
    <lineage>
        <taxon>Bacteria</taxon>
        <taxon>Bacillati</taxon>
        <taxon>Bacillota</taxon>
        <taxon>Bacilli</taxon>
        <taxon>Bacillales</taxon>
        <taxon>Bacillaceae</taxon>
        <taxon>Neobacillus</taxon>
    </lineage>
</organism>
<proteinExistence type="predicted"/>
<sequence length="248" mass="28004">MIVKLITAEELLIQSPLDRIPRIILDLLKERIAMNKQKHSDTQMTTLKKSLLIVNVAFFAITSFATFITYQFSDEISNQSLVNTVYSMMFMSVIFFIYGFWLRSKARGNRPMGIFSGIYAILISILLFFTSNVMYESGVEEGTIQENVHFMSFSLIQYLIIIAILAFVMFILASPKLLNKEIQTTKTYIWASLLGIGIVIIAFIVMMAIKNNIFNNPGTVKDTYNILVGSVGFGYIGSGILIVLIRSK</sequence>
<reference evidence="2" key="1">
    <citation type="submission" date="2020-02" db="EMBL/GenBank/DDBJ databases">
        <title>Bacillus sedimentmangrovi sp. nov., isolated from sediment of the mangrove ecosystem.</title>
        <authorList>
            <person name="Liu G."/>
        </authorList>
    </citation>
    <scope>NUCLEOTIDE SEQUENCE [LARGE SCALE GENOMIC DNA]</scope>
    <source>
        <strain evidence="2">SgZ-7</strain>
    </source>
</reference>